<evidence type="ECO:0008006" key="3">
    <source>
        <dbReference type="Google" id="ProtNLM"/>
    </source>
</evidence>
<reference evidence="1" key="1">
    <citation type="journal article" date="2014" name="Int. J. Syst. Evol. Microbiol.">
        <title>Complete genome sequence of Corynebacterium casei LMG S-19264T (=DSM 44701T), isolated from a smear-ripened cheese.</title>
        <authorList>
            <consortium name="US DOE Joint Genome Institute (JGI-PGF)"/>
            <person name="Walter F."/>
            <person name="Albersmeier A."/>
            <person name="Kalinowski J."/>
            <person name="Ruckert C."/>
        </authorList>
    </citation>
    <scope>NUCLEOTIDE SEQUENCE</scope>
    <source>
        <strain evidence="1">JCM 3276</strain>
    </source>
</reference>
<comment type="caution">
    <text evidence="1">The sequence shown here is derived from an EMBL/GenBank/DDBJ whole genome shotgun (WGS) entry which is preliminary data.</text>
</comment>
<protein>
    <recommendedName>
        <fullName evidence="3">Barstar (barnase inhibitor) domain-containing protein</fullName>
    </recommendedName>
</protein>
<organism evidence="1 2">
    <name type="scientific">Actinokineospora fastidiosa</name>
    <dbReference type="NCBI Taxonomy" id="1816"/>
    <lineage>
        <taxon>Bacteria</taxon>
        <taxon>Bacillati</taxon>
        <taxon>Actinomycetota</taxon>
        <taxon>Actinomycetes</taxon>
        <taxon>Pseudonocardiales</taxon>
        <taxon>Pseudonocardiaceae</taxon>
        <taxon>Actinokineospora</taxon>
    </lineage>
</organism>
<dbReference type="Proteomes" id="UP000660680">
    <property type="component" value="Unassembled WGS sequence"/>
</dbReference>
<gene>
    <name evidence="1" type="ORF">GCM10010171_08800</name>
</gene>
<proteinExistence type="predicted"/>
<sequence length="145" mass="16363">MWLDVGLELPWLRPRPYFVDRRREAELTATVARMGFKVIEADVRADPETVEEDLLVELTRLLEFNELGAGSWAAFEDRLWDLLCEHDKPGVAVIIRGLDGLVGVDLYRLVRCVHKLVSMTEGVGLADAAASRQVEYFFVGEWGAS</sequence>
<dbReference type="EMBL" id="BMRB01000001">
    <property type="protein sequence ID" value="GGS18507.1"/>
    <property type="molecule type" value="Genomic_DNA"/>
</dbReference>
<evidence type="ECO:0000313" key="2">
    <source>
        <dbReference type="Proteomes" id="UP000660680"/>
    </source>
</evidence>
<dbReference type="AlphaFoldDB" id="A0A918L7Q5"/>
<keyword evidence="2" id="KW-1185">Reference proteome</keyword>
<evidence type="ECO:0000313" key="1">
    <source>
        <dbReference type="EMBL" id="GGS18507.1"/>
    </source>
</evidence>
<name>A0A918L7Q5_9PSEU</name>
<accession>A0A918L7Q5</accession>
<reference evidence="1" key="2">
    <citation type="submission" date="2020-09" db="EMBL/GenBank/DDBJ databases">
        <authorList>
            <person name="Sun Q."/>
            <person name="Ohkuma M."/>
        </authorList>
    </citation>
    <scope>NUCLEOTIDE SEQUENCE</scope>
    <source>
        <strain evidence="1">JCM 3276</strain>
    </source>
</reference>